<accession>A0A1J9Q7A5</accession>
<feature type="transmembrane region" description="Helical" evidence="2">
    <location>
        <begin position="183"/>
        <end position="204"/>
    </location>
</feature>
<feature type="region of interest" description="Disordered" evidence="1">
    <location>
        <begin position="223"/>
        <end position="299"/>
    </location>
</feature>
<dbReference type="OrthoDB" id="4084551at2759"/>
<evidence type="ECO:0000256" key="1">
    <source>
        <dbReference type="SAM" id="MobiDB-lite"/>
    </source>
</evidence>
<reference evidence="4 5" key="1">
    <citation type="submission" date="2015-07" db="EMBL/GenBank/DDBJ databases">
        <title>Emmonsia species relationships and genome sequence.</title>
        <authorList>
            <consortium name="The Broad Institute Genomics Platform"/>
            <person name="Cuomo C.A."/>
            <person name="Munoz J.F."/>
            <person name="Imamovic A."/>
            <person name="Priest M.E."/>
            <person name="Young S."/>
            <person name="Clay O.K."/>
            <person name="McEwen J.G."/>
        </authorList>
    </citation>
    <scope>NUCLEOTIDE SEQUENCE [LARGE SCALE GENOMIC DNA]</scope>
    <source>
        <strain evidence="4 5">UAMH 9510</strain>
    </source>
</reference>
<dbReference type="Pfam" id="PF14610">
    <property type="entry name" value="Psg1"/>
    <property type="match status" value="1"/>
</dbReference>
<keyword evidence="5" id="KW-1185">Reference proteome</keyword>
<sequence>MRWLQGTLICALSTAFGASGVSASVLLQKRHGNQVIDARSDENGAPPTECHVERDSKNPFCLPKNGTEVLTGDKYHVTWDSDAFPPNSTITVGLNYVNSSENAGVSAYTSDRTENSYGFVTIEMDKAWLQDQPRNNLSVYIVEYNPGSNERAKTVPGPVISLVNKPNKHYPPPPPTPPPNKTGLMIGLPVALGVVLLVLLGLYFGMSKNRRIGLGNIMGSRGKGYGGGKSRIERLGGRGRRRGGAAAASVRLGELNDGEQYTDEPRGGRIKGDTEIFNESERTRGNAFREELSRMKSWK</sequence>
<name>A0A1J9Q7A5_9EURO</name>
<feature type="signal peptide" evidence="3">
    <location>
        <begin position="1"/>
        <end position="23"/>
    </location>
</feature>
<dbReference type="Proteomes" id="UP000182235">
    <property type="component" value="Unassembled WGS sequence"/>
</dbReference>
<comment type="caution">
    <text evidence="4">The sequence shown here is derived from an EMBL/GenBank/DDBJ whole genome shotgun (WGS) entry which is preliminary data.</text>
</comment>
<feature type="compositionally biased region" description="Basic and acidic residues" evidence="1">
    <location>
        <begin position="263"/>
        <end position="299"/>
    </location>
</feature>
<evidence type="ECO:0000256" key="2">
    <source>
        <dbReference type="SAM" id="Phobius"/>
    </source>
</evidence>
<keyword evidence="2" id="KW-1133">Transmembrane helix</keyword>
<feature type="chain" id="PRO_5012792093" evidence="3">
    <location>
        <begin position="24"/>
        <end position="299"/>
    </location>
</feature>
<keyword evidence="2" id="KW-0472">Membrane</keyword>
<evidence type="ECO:0000313" key="4">
    <source>
        <dbReference type="EMBL" id="OJD12095.1"/>
    </source>
</evidence>
<proteinExistence type="predicted"/>
<organism evidence="4 5">
    <name type="scientific">Emergomyces pasteurianus Ep9510</name>
    <dbReference type="NCBI Taxonomy" id="1447872"/>
    <lineage>
        <taxon>Eukaryota</taxon>
        <taxon>Fungi</taxon>
        <taxon>Dikarya</taxon>
        <taxon>Ascomycota</taxon>
        <taxon>Pezizomycotina</taxon>
        <taxon>Eurotiomycetes</taxon>
        <taxon>Eurotiomycetidae</taxon>
        <taxon>Onygenales</taxon>
        <taxon>Ajellomycetaceae</taxon>
        <taxon>Emergomyces</taxon>
    </lineage>
</organism>
<dbReference type="InterPro" id="IPR028000">
    <property type="entry name" value="Pma1"/>
</dbReference>
<evidence type="ECO:0000313" key="5">
    <source>
        <dbReference type="Proteomes" id="UP000182235"/>
    </source>
</evidence>
<dbReference type="VEuPathDB" id="FungiDB:AJ78_07255"/>
<keyword evidence="3" id="KW-0732">Signal</keyword>
<dbReference type="AlphaFoldDB" id="A0A1J9Q7A5"/>
<evidence type="ECO:0000256" key="3">
    <source>
        <dbReference type="SAM" id="SignalP"/>
    </source>
</evidence>
<protein>
    <submittedName>
        <fullName evidence="4">Uncharacterized protein</fullName>
    </submittedName>
</protein>
<keyword evidence="2" id="KW-0812">Transmembrane</keyword>
<gene>
    <name evidence="4" type="ORF">AJ78_07255</name>
</gene>
<dbReference type="EMBL" id="LGRN01000449">
    <property type="protein sequence ID" value="OJD12095.1"/>
    <property type="molecule type" value="Genomic_DNA"/>
</dbReference>